<dbReference type="InterPro" id="IPR041219">
    <property type="entry name" value="Phage_lysozyme2"/>
</dbReference>
<comment type="caution">
    <text evidence="2">The sequence shown here is derived from an EMBL/GenBank/DDBJ whole genome shotgun (WGS) entry which is preliminary data.</text>
</comment>
<name>A0A0H1RG14_9HYPH</name>
<protein>
    <recommendedName>
        <fullName evidence="1">Phage tail lysozyme domain-containing protein</fullName>
    </recommendedName>
</protein>
<feature type="domain" description="Phage tail lysozyme" evidence="1">
    <location>
        <begin position="6"/>
        <end position="142"/>
    </location>
</feature>
<dbReference type="AlphaFoldDB" id="A0A0H1RG14"/>
<dbReference type="EMBL" id="LCYG01000016">
    <property type="protein sequence ID" value="KLK94145.1"/>
    <property type="molecule type" value="Genomic_DNA"/>
</dbReference>
<dbReference type="Pfam" id="PF18013">
    <property type="entry name" value="Phage_lysozyme2"/>
    <property type="match status" value="1"/>
</dbReference>
<proteinExistence type="predicted"/>
<evidence type="ECO:0000313" key="2">
    <source>
        <dbReference type="EMBL" id="KLK94145.1"/>
    </source>
</evidence>
<keyword evidence="3" id="KW-1185">Reference proteome</keyword>
<organism evidence="2 3">
    <name type="scientific">Microvirga vignae</name>
    <dbReference type="NCBI Taxonomy" id="1225564"/>
    <lineage>
        <taxon>Bacteria</taxon>
        <taxon>Pseudomonadati</taxon>
        <taxon>Pseudomonadota</taxon>
        <taxon>Alphaproteobacteria</taxon>
        <taxon>Hyphomicrobiales</taxon>
        <taxon>Methylobacteriaceae</taxon>
        <taxon>Microvirga</taxon>
    </lineage>
</organism>
<evidence type="ECO:0000259" key="1">
    <source>
        <dbReference type="Pfam" id="PF18013"/>
    </source>
</evidence>
<dbReference type="Proteomes" id="UP000035489">
    <property type="component" value="Unassembled WGS sequence"/>
</dbReference>
<sequence length="149" mass="16827">MFRSKAPRIMALLMKDFGFEDFQAAGILGNLGHETAGFRLLQEVRPRSGRGGYGWAQWTGSRRVAFEEFCLRQGLQPSSDEANYGFLRHELTNTSERKAVPAVRATRSLKEAVRVFQEEYERAGVINYKSREAWAGRALEAFLKQGAGH</sequence>
<dbReference type="PATRIC" id="fig|1225564.3.peg.1556"/>
<dbReference type="Gene3D" id="1.10.530.10">
    <property type="match status" value="1"/>
</dbReference>
<reference evidence="2 3" key="1">
    <citation type="submission" date="2015-05" db="EMBL/GenBank/DDBJ databases">
        <title>Draft genome sequence of Microvirga vignae strain BR3299, a novel nitrogen fixing bacteria isolated from Brazil semi-aired region.</title>
        <authorList>
            <person name="Zilli J.E."/>
            <person name="Passos S.R."/>
            <person name="Leite J."/>
            <person name="Baldani J.I."/>
            <person name="Xavier G.R."/>
            <person name="Rumjaneck N.G."/>
            <person name="Simoes-Araujo J.L."/>
        </authorList>
    </citation>
    <scope>NUCLEOTIDE SEQUENCE [LARGE SCALE GENOMIC DNA]</scope>
    <source>
        <strain evidence="2 3">BR3299</strain>
    </source>
</reference>
<gene>
    <name evidence="2" type="ORF">AA309_05455</name>
</gene>
<evidence type="ECO:0000313" key="3">
    <source>
        <dbReference type="Proteomes" id="UP000035489"/>
    </source>
</evidence>
<accession>A0A0H1RG14</accession>